<dbReference type="CDD" id="cd22910">
    <property type="entry name" value="HFD_H2B"/>
    <property type="match status" value="1"/>
</dbReference>
<proteinExistence type="inferred from homology"/>
<evidence type="ECO:0000313" key="3">
    <source>
        <dbReference type="EMBL" id="CAH7673853.1"/>
    </source>
</evidence>
<dbReference type="SMART" id="SM00427">
    <property type="entry name" value="H2B"/>
    <property type="match status" value="1"/>
</dbReference>
<dbReference type="GO" id="GO:0000786">
    <property type="term" value="C:nucleosome"/>
    <property type="evidence" value="ECO:0007669"/>
    <property type="project" value="InterPro"/>
</dbReference>
<dbReference type="InterPro" id="IPR000558">
    <property type="entry name" value="Histone_H2B"/>
</dbReference>
<dbReference type="Proteomes" id="UP001153365">
    <property type="component" value="Unassembled WGS sequence"/>
</dbReference>
<evidence type="ECO:0000256" key="1">
    <source>
        <dbReference type="ARBA" id="ARBA00006846"/>
    </source>
</evidence>
<feature type="non-terminal residue" evidence="3">
    <location>
        <position position="1"/>
    </location>
</feature>
<dbReference type="GO" id="GO:0003677">
    <property type="term" value="F:DNA binding"/>
    <property type="evidence" value="ECO:0007669"/>
    <property type="project" value="InterPro"/>
</dbReference>
<feature type="domain" description="Core Histone H2A/H2B/H3" evidence="2">
    <location>
        <begin position="58"/>
        <end position="109"/>
    </location>
</feature>
<evidence type="ECO:0000259" key="2">
    <source>
        <dbReference type="Pfam" id="PF00125"/>
    </source>
</evidence>
<keyword evidence="4" id="KW-1185">Reference proteome</keyword>
<dbReference type="AlphaFoldDB" id="A0AAV0AXW3"/>
<protein>
    <submittedName>
        <fullName evidence="3">Histone H2B.1</fullName>
    </submittedName>
</protein>
<dbReference type="InterPro" id="IPR009072">
    <property type="entry name" value="Histone-fold"/>
</dbReference>
<accession>A0AAV0AXW3</accession>
<reference evidence="3" key="1">
    <citation type="submission" date="2022-06" db="EMBL/GenBank/DDBJ databases">
        <authorList>
            <consortium name="SYNGENTA / RWTH Aachen University"/>
        </authorList>
    </citation>
    <scope>NUCLEOTIDE SEQUENCE</scope>
</reference>
<dbReference type="GO" id="GO:0046982">
    <property type="term" value="F:protein heterodimerization activity"/>
    <property type="evidence" value="ECO:0007669"/>
    <property type="project" value="InterPro"/>
</dbReference>
<comment type="similarity">
    <text evidence="1">Belongs to the histone H2B family.</text>
</comment>
<dbReference type="SUPFAM" id="SSF47113">
    <property type="entry name" value="Histone-fold"/>
    <property type="match status" value="1"/>
</dbReference>
<organism evidence="3 4">
    <name type="scientific">Phakopsora pachyrhizi</name>
    <name type="common">Asian soybean rust disease fungus</name>
    <dbReference type="NCBI Taxonomy" id="170000"/>
    <lineage>
        <taxon>Eukaryota</taxon>
        <taxon>Fungi</taxon>
        <taxon>Dikarya</taxon>
        <taxon>Basidiomycota</taxon>
        <taxon>Pucciniomycotina</taxon>
        <taxon>Pucciniomycetes</taxon>
        <taxon>Pucciniales</taxon>
        <taxon>Phakopsoraceae</taxon>
        <taxon>Phakopsora</taxon>
    </lineage>
</organism>
<dbReference type="EMBL" id="CALTRL010001841">
    <property type="protein sequence ID" value="CAH7673853.1"/>
    <property type="molecule type" value="Genomic_DNA"/>
</dbReference>
<dbReference type="Pfam" id="PF00125">
    <property type="entry name" value="Histone"/>
    <property type="match status" value="1"/>
</dbReference>
<name>A0AAV0AXW3_PHAPC</name>
<dbReference type="PRINTS" id="PR00621">
    <property type="entry name" value="HISTONEH2B"/>
</dbReference>
<dbReference type="Gene3D" id="1.10.20.10">
    <property type="entry name" value="Histone, subunit A"/>
    <property type="match status" value="1"/>
</dbReference>
<dbReference type="PANTHER" id="PTHR23428">
    <property type="entry name" value="HISTONE H2B"/>
    <property type="match status" value="1"/>
</dbReference>
<gene>
    <name evidence="3" type="ORF">PPACK8108_LOCUS8754</name>
</gene>
<evidence type="ECO:0000313" key="4">
    <source>
        <dbReference type="Proteomes" id="UP001153365"/>
    </source>
</evidence>
<dbReference type="GO" id="GO:0030527">
    <property type="term" value="F:structural constituent of chromatin"/>
    <property type="evidence" value="ECO:0007669"/>
    <property type="project" value="InterPro"/>
</dbReference>
<sequence>ISINSSHHNKTLKRIKVEYNEQPRNNKIINNQSEKHSTSATAIFSSLYSFQWYLHLKGSQAGISNKAKLILTYFVNNNFERNATEASKLATYNKKSTISLQEIQKAVRLILPGELSNHTISEGTRCGEQNCTGPHSIQ</sequence>
<dbReference type="InterPro" id="IPR007125">
    <property type="entry name" value="H2A/H2B/H3"/>
</dbReference>
<comment type="caution">
    <text evidence="3">The sequence shown here is derived from an EMBL/GenBank/DDBJ whole genome shotgun (WGS) entry which is preliminary data.</text>
</comment>